<evidence type="ECO:0000313" key="5">
    <source>
        <dbReference type="EMBL" id="ACY14222.1"/>
    </source>
</evidence>
<evidence type="ECO:0000256" key="1">
    <source>
        <dbReference type="ARBA" id="ARBA00000830"/>
    </source>
</evidence>
<keyword evidence="6" id="KW-1185">Reference proteome</keyword>
<organism evidence="5 6">
    <name type="scientific">Haliangium ochraceum (strain DSM 14365 / JCM 11303 / SMP-2)</name>
    <dbReference type="NCBI Taxonomy" id="502025"/>
    <lineage>
        <taxon>Bacteria</taxon>
        <taxon>Pseudomonadati</taxon>
        <taxon>Myxococcota</taxon>
        <taxon>Polyangia</taxon>
        <taxon>Haliangiales</taxon>
        <taxon>Kofleriaceae</taxon>
        <taxon>Haliangium</taxon>
    </lineage>
</organism>
<dbReference type="SMR" id="D0LWX5"/>
<dbReference type="KEGG" id="hoh:Hoch_1672"/>
<dbReference type="InterPro" id="IPR036412">
    <property type="entry name" value="HAD-like_sf"/>
</dbReference>
<dbReference type="InterPro" id="IPR041492">
    <property type="entry name" value="HAD_2"/>
</dbReference>
<dbReference type="Proteomes" id="UP000001880">
    <property type="component" value="Chromosome"/>
</dbReference>
<dbReference type="SFLD" id="SFLDS00003">
    <property type="entry name" value="Haloacid_Dehalogenase"/>
    <property type="match status" value="1"/>
</dbReference>
<dbReference type="Gene3D" id="3.40.50.1000">
    <property type="entry name" value="HAD superfamily/HAD-like"/>
    <property type="match status" value="1"/>
</dbReference>
<dbReference type="EMBL" id="CP001804">
    <property type="protein sequence ID" value="ACY14222.1"/>
    <property type="molecule type" value="Genomic_DNA"/>
</dbReference>
<dbReference type="EC" id="3.1.3.18" evidence="4"/>
<gene>
    <name evidence="5" type="ordered locus">Hoch_1672</name>
</gene>
<evidence type="ECO:0000256" key="3">
    <source>
        <dbReference type="ARBA" id="ARBA00006171"/>
    </source>
</evidence>
<dbReference type="eggNOG" id="COG0546">
    <property type="taxonomic scope" value="Bacteria"/>
</dbReference>
<dbReference type="Pfam" id="PF13419">
    <property type="entry name" value="HAD_2"/>
    <property type="match status" value="1"/>
</dbReference>
<proteinExistence type="inferred from homology"/>
<dbReference type="GO" id="GO:0005829">
    <property type="term" value="C:cytosol"/>
    <property type="evidence" value="ECO:0007669"/>
    <property type="project" value="TreeGrafter"/>
</dbReference>
<dbReference type="SFLD" id="SFLDG01129">
    <property type="entry name" value="C1.5:_HAD__Beta-PGM__Phosphata"/>
    <property type="match status" value="1"/>
</dbReference>
<dbReference type="InterPro" id="IPR023214">
    <property type="entry name" value="HAD_sf"/>
</dbReference>
<dbReference type="RefSeq" id="WP_012826830.1">
    <property type="nucleotide sequence ID" value="NC_013440.1"/>
</dbReference>
<keyword evidence="5" id="KW-0378">Hydrolase</keyword>
<comment type="similarity">
    <text evidence="3">Belongs to the HAD-like hydrolase superfamily. CbbY/CbbZ/Gph/YieH family.</text>
</comment>
<dbReference type="SUPFAM" id="SSF56784">
    <property type="entry name" value="HAD-like"/>
    <property type="match status" value="1"/>
</dbReference>
<accession>D0LWX5</accession>
<comment type="pathway">
    <text evidence="2">Organic acid metabolism; glycolate biosynthesis; glycolate from 2-phosphoglycolate: step 1/1.</text>
</comment>
<dbReference type="STRING" id="502025.Hoch_1672"/>
<dbReference type="InterPro" id="IPR023198">
    <property type="entry name" value="PGP-like_dom2"/>
</dbReference>
<dbReference type="PANTHER" id="PTHR43434:SF1">
    <property type="entry name" value="PHOSPHOGLYCOLATE PHOSPHATASE"/>
    <property type="match status" value="1"/>
</dbReference>
<dbReference type="Gene3D" id="1.10.150.240">
    <property type="entry name" value="Putative phosphatase, domain 2"/>
    <property type="match status" value="1"/>
</dbReference>
<protein>
    <recommendedName>
        <fullName evidence="4">phosphoglycolate phosphatase</fullName>
        <ecNumber evidence="4">3.1.3.18</ecNumber>
    </recommendedName>
</protein>
<dbReference type="AlphaFoldDB" id="D0LWX5"/>
<dbReference type="GO" id="GO:0006281">
    <property type="term" value="P:DNA repair"/>
    <property type="evidence" value="ECO:0007669"/>
    <property type="project" value="TreeGrafter"/>
</dbReference>
<comment type="catalytic activity">
    <reaction evidence="1">
        <text>2-phosphoglycolate + H2O = glycolate + phosphate</text>
        <dbReference type="Rhea" id="RHEA:14369"/>
        <dbReference type="ChEBI" id="CHEBI:15377"/>
        <dbReference type="ChEBI" id="CHEBI:29805"/>
        <dbReference type="ChEBI" id="CHEBI:43474"/>
        <dbReference type="ChEBI" id="CHEBI:58033"/>
        <dbReference type="EC" id="3.1.3.18"/>
    </reaction>
</comment>
<evidence type="ECO:0000313" key="6">
    <source>
        <dbReference type="Proteomes" id="UP000001880"/>
    </source>
</evidence>
<dbReference type="GO" id="GO:0008967">
    <property type="term" value="F:phosphoglycolate phosphatase activity"/>
    <property type="evidence" value="ECO:0007669"/>
    <property type="project" value="UniProtKB-EC"/>
</dbReference>
<evidence type="ECO:0000256" key="4">
    <source>
        <dbReference type="ARBA" id="ARBA00013078"/>
    </source>
</evidence>
<dbReference type="HOGENOM" id="CLU_045011_19_2_7"/>
<reference evidence="5 6" key="1">
    <citation type="journal article" date="2010" name="Stand. Genomic Sci.">
        <title>Complete genome sequence of Haliangium ochraceum type strain (SMP-2).</title>
        <authorList>
            <consortium name="US DOE Joint Genome Institute (JGI-PGF)"/>
            <person name="Ivanova N."/>
            <person name="Daum C."/>
            <person name="Lang E."/>
            <person name="Abt B."/>
            <person name="Kopitz M."/>
            <person name="Saunders E."/>
            <person name="Lapidus A."/>
            <person name="Lucas S."/>
            <person name="Glavina Del Rio T."/>
            <person name="Nolan M."/>
            <person name="Tice H."/>
            <person name="Copeland A."/>
            <person name="Cheng J.F."/>
            <person name="Chen F."/>
            <person name="Bruce D."/>
            <person name="Goodwin L."/>
            <person name="Pitluck S."/>
            <person name="Mavromatis K."/>
            <person name="Pati A."/>
            <person name="Mikhailova N."/>
            <person name="Chen A."/>
            <person name="Palaniappan K."/>
            <person name="Land M."/>
            <person name="Hauser L."/>
            <person name="Chang Y.J."/>
            <person name="Jeffries C.D."/>
            <person name="Detter J.C."/>
            <person name="Brettin T."/>
            <person name="Rohde M."/>
            <person name="Goker M."/>
            <person name="Bristow J."/>
            <person name="Markowitz V."/>
            <person name="Eisen J.A."/>
            <person name="Hugenholtz P."/>
            <person name="Kyrpides N.C."/>
            <person name="Klenk H.P."/>
        </authorList>
    </citation>
    <scope>NUCLEOTIDE SEQUENCE [LARGE SCALE GENOMIC DNA]</scope>
    <source>
        <strain evidence="6">DSM 14365 / CIP 107738 / JCM 11303 / AJ 13395 / SMP-2</strain>
    </source>
</reference>
<dbReference type="InterPro" id="IPR050155">
    <property type="entry name" value="HAD-like_hydrolase_sf"/>
</dbReference>
<evidence type="ECO:0000256" key="2">
    <source>
        <dbReference type="ARBA" id="ARBA00004818"/>
    </source>
</evidence>
<sequence length="217" mass="23542">MTRRYSHIIWDWNGTLFDDLELCIAIENQLLAQCGKPTIDRDRYRDCFDLPVRGFYEAIGFTFSAGATQSFEALMAGFWDAYNARHETECGLHEGALALLSSLSAAGYQHAILSSLPHPQLTAAVARFALDSYFVQVSGHADSSAGSKLERGRALMAALGIAPGKAVLIGDTTHDREVAEALGIDAILVASGHQSPLRLRRTNAPVCETLAAVVRHL</sequence>
<dbReference type="PANTHER" id="PTHR43434">
    <property type="entry name" value="PHOSPHOGLYCOLATE PHOSPHATASE"/>
    <property type="match status" value="1"/>
</dbReference>
<name>D0LWX5_HALO1</name>